<feature type="non-terminal residue" evidence="1">
    <location>
        <position position="1"/>
    </location>
</feature>
<accession>A0A403T7W5</accession>
<organism evidence="1">
    <name type="scientific">Salmonella enterica</name>
    <name type="common">Salmonella choleraesuis</name>
    <dbReference type="NCBI Taxonomy" id="28901"/>
    <lineage>
        <taxon>Bacteria</taxon>
        <taxon>Pseudomonadati</taxon>
        <taxon>Pseudomonadota</taxon>
        <taxon>Gammaproteobacteria</taxon>
        <taxon>Enterobacterales</taxon>
        <taxon>Enterobacteriaceae</taxon>
        <taxon>Salmonella</taxon>
    </lineage>
</organism>
<dbReference type="AlphaFoldDB" id="A0A403T7W5"/>
<proteinExistence type="predicted"/>
<name>A0A403T7W5_SALER</name>
<dbReference type="EMBL" id="RWAH01000053">
    <property type="protein sequence ID" value="MMS79877.1"/>
    <property type="molecule type" value="Genomic_DNA"/>
</dbReference>
<reference evidence="1" key="1">
    <citation type="submission" date="2018-10" db="EMBL/GenBank/DDBJ databases">
        <authorList>
            <consortium name="PulseNet: The National Subtyping Network for Foodborne Disease Surveillance"/>
            <person name="Tarr C.L."/>
            <person name="Trees E."/>
            <person name="Katz L.S."/>
            <person name="Carleton-Romer H.A."/>
            <person name="Stroika S."/>
            <person name="Kucerova Z."/>
            <person name="Roache K.F."/>
            <person name="Sabol A.L."/>
            <person name="Besser J."/>
            <person name="Gerner-Smidt P."/>
        </authorList>
    </citation>
    <scope>NUCLEOTIDE SEQUENCE [LARGE SCALE GENOMIC DNA]</scope>
    <source>
        <strain evidence="1">PNUSAS052121</strain>
    </source>
</reference>
<protein>
    <submittedName>
        <fullName evidence="1">Uncharacterized protein</fullName>
    </submittedName>
</protein>
<sequence length="82" mass="9445">DCCVYNILMRMASGEASMKKDDLKKFRKGIKDAQRMLGMANKRLNEGRYSAAEEFIRGESAMLQKLADELRDVIEIQQTEKQ</sequence>
<dbReference type="Proteomes" id="UP000839526">
    <property type="component" value="Unassembled WGS sequence"/>
</dbReference>
<gene>
    <name evidence="1" type="ORF">D9O31_26145</name>
</gene>
<comment type="caution">
    <text evidence="1">The sequence shown here is derived from an EMBL/GenBank/DDBJ whole genome shotgun (WGS) entry which is preliminary data.</text>
</comment>
<evidence type="ECO:0000313" key="1">
    <source>
        <dbReference type="EMBL" id="MMS79877.1"/>
    </source>
</evidence>